<keyword evidence="2" id="KW-1133">Transmembrane helix</keyword>
<protein>
    <submittedName>
        <fullName evidence="3">Uncharacterized protein</fullName>
    </submittedName>
</protein>
<feature type="region of interest" description="Disordered" evidence="1">
    <location>
        <begin position="1"/>
        <end position="20"/>
    </location>
</feature>
<feature type="non-terminal residue" evidence="3">
    <location>
        <position position="51"/>
    </location>
</feature>
<gene>
    <name evidence="3" type="ORF">GIL414_LOCUS83201</name>
</gene>
<proteinExistence type="predicted"/>
<keyword evidence="2" id="KW-0812">Transmembrane</keyword>
<keyword evidence="2" id="KW-0472">Membrane</keyword>
<sequence>MKQHNETKEEKDTESTTEKPKLSLMSGIALLVGSIIGSGIFISPRGVLLGT</sequence>
<dbReference type="Proteomes" id="UP000681720">
    <property type="component" value="Unassembled WGS sequence"/>
</dbReference>
<name>A0A8S3JQC1_9BILA</name>
<accession>A0A8S3JQC1</accession>
<feature type="transmembrane region" description="Helical" evidence="2">
    <location>
        <begin position="21"/>
        <end position="42"/>
    </location>
</feature>
<dbReference type="EMBL" id="CAJOBJ010362341">
    <property type="protein sequence ID" value="CAF5218894.1"/>
    <property type="molecule type" value="Genomic_DNA"/>
</dbReference>
<dbReference type="AlphaFoldDB" id="A0A8S3JQC1"/>
<reference evidence="3" key="1">
    <citation type="submission" date="2021-02" db="EMBL/GenBank/DDBJ databases">
        <authorList>
            <person name="Nowell W R."/>
        </authorList>
    </citation>
    <scope>NUCLEOTIDE SEQUENCE</scope>
</reference>
<evidence type="ECO:0000313" key="4">
    <source>
        <dbReference type="Proteomes" id="UP000681720"/>
    </source>
</evidence>
<comment type="caution">
    <text evidence="3">The sequence shown here is derived from an EMBL/GenBank/DDBJ whole genome shotgun (WGS) entry which is preliminary data.</text>
</comment>
<evidence type="ECO:0000256" key="2">
    <source>
        <dbReference type="SAM" id="Phobius"/>
    </source>
</evidence>
<organism evidence="3 4">
    <name type="scientific">Rotaria magnacalcarata</name>
    <dbReference type="NCBI Taxonomy" id="392030"/>
    <lineage>
        <taxon>Eukaryota</taxon>
        <taxon>Metazoa</taxon>
        <taxon>Spiralia</taxon>
        <taxon>Gnathifera</taxon>
        <taxon>Rotifera</taxon>
        <taxon>Eurotatoria</taxon>
        <taxon>Bdelloidea</taxon>
        <taxon>Philodinida</taxon>
        <taxon>Philodinidae</taxon>
        <taxon>Rotaria</taxon>
    </lineage>
</organism>
<evidence type="ECO:0000256" key="1">
    <source>
        <dbReference type="SAM" id="MobiDB-lite"/>
    </source>
</evidence>
<evidence type="ECO:0000313" key="3">
    <source>
        <dbReference type="EMBL" id="CAF5218894.1"/>
    </source>
</evidence>